<sequence>MWGNGYNLYGNFQQQDAQPNYWFNQNASSATSNPFGLRFDNYLSGAANPFAGQVYSNIYQPYNNFGYQFK</sequence>
<protein>
    <submittedName>
        <fullName evidence="1">Uncharacterized protein</fullName>
    </submittedName>
</protein>
<evidence type="ECO:0000313" key="2">
    <source>
        <dbReference type="Proteomes" id="UP000663852"/>
    </source>
</evidence>
<evidence type="ECO:0000313" key="1">
    <source>
        <dbReference type="EMBL" id="CAF1491051.1"/>
    </source>
</evidence>
<comment type="caution">
    <text evidence="1">The sequence shown here is derived from an EMBL/GenBank/DDBJ whole genome shotgun (WGS) entry which is preliminary data.</text>
</comment>
<dbReference type="AlphaFoldDB" id="A0A815SIB4"/>
<name>A0A815SIB4_ADIRI</name>
<organism evidence="1 2">
    <name type="scientific">Adineta ricciae</name>
    <name type="common">Rotifer</name>
    <dbReference type="NCBI Taxonomy" id="249248"/>
    <lineage>
        <taxon>Eukaryota</taxon>
        <taxon>Metazoa</taxon>
        <taxon>Spiralia</taxon>
        <taxon>Gnathifera</taxon>
        <taxon>Rotifera</taxon>
        <taxon>Eurotatoria</taxon>
        <taxon>Bdelloidea</taxon>
        <taxon>Adinetida</taxon>
        <taxon>Adinetidae</taxon>
        <taxon>Adineta</taxon>
    </lineage>
</organism>
<dbReference type="OrthoDB" id="9988695at2759"/>
<dbReference type="Proteomes" id="UP000663852">
    <property type="component" value="Unassembled WGS sequence"/>
</dbReference>
<reference evidence="1" key="1">
    <citation type="submission" date="2021-02" db="EMBL/GenBank/DDBJ databases">
        <authorList>
            <person name="Nowell W R."/>
        </authorList>
    </citation>
    <scope>NUCLEOTIDE SEQUENCE</scope>
</reference>
<dbReference type="EMBL" id="CAJNOJ010000588">
    <property type="protein sequence ID" value="CAF1491051.1"/>
    <property type="molecule type" value="Genomic_DNA"/>
</dbReference>
<proteinExistence type="predicted"/>
<accession>A0A815SIB4</accession>
<gene>
    <name evidence="1" type="ORF">EDS130_LOCUS42028</name>
</gene>